<dbReference type="GO" id="GO:0000139">
    <property type="term" value="C:Golgi membrane"/>
    <property type="evidence" value="ECO:0007669"/>
    <property type="project" value="TreeGrafter"/>
</dbReference>
<keyword evidence="7" id="KW-0479">Metal-binding</keyword>
<dbReference type="Proteomes" id="UP001178507">
    <property type="component" value="Unassembled WGS sequence"/>
</dbReference>
<keyword evidence="14" id="KW-1185">Reference proteome</keyword>
<feature type="active site" evidence="6">
    <location>
        <position position="677"/>
    </location>
</feature>
<evidence type="ECO:0000256" key="2">
    <source>
        <dbReference type="ARBA" id="ARBA00004922"/>
    </source>
</evidence>
<dbReference type="InterPro" id="IPR050749">
    <property type="entry name" value="Glycosyl_Hydrolase_47"/>
</dbReference>
<name>A0AA36NJ20_9DINO</name>
<dbReference type="InterPro" id="IPR012341">
    <property type="entry name" value="6hp_glycosidase-like_sf"/>
</dbReference>
<dbReference type="GO" id="GO:0004571">
    <property type="term" value="F:mannosyl-oligosaccharide 1,2-alpha-mannosidase activity"/>
    <property type="evidence" value="ECO:0007669"/>
    <property type="project" value="InterPro"/>
</dbReference>
<dbReference type="Gene3D" id="1.50.10.10">
    <property type="match status" value="1"/>
</dbReference>
<keyword evidence="4 9" id="KW-0378">Hydrolase</keyword>
<evidence type="ECO:0000256" key="1">
    <source>
        <dbReference type="ARBA" id="ARBA00001913"/>
    </source>
</evidence>
<comment type="cofactor">
    <cofactor evidence="1 7">
        <name>Ca(2+)</name>
        <dbReference type="ChEBI" id="CHEBI:29108"/>
    </cofactor>
</comment>
<dbReference type="AlphaFoldDB" id="A0AA36NJ20"/>
<feature type="binding site" evidence="7">
    <location>
        <position position="763"/>
    </location>
    <ligand>
        <name>Ca(2+)</name>
        <dbReference type="ChEBI" id="CHEBI:29108"/>
    </ligand>
</feature>
<keyword evidence="7" id="KW-0106">Calcium</keyword>
<keyword evidence="12" id="KW-0812">Transmembrane</keyword>
<comment type="pathway">
    <text evidence="2">Protein modification; protein glycosylation.</text>
</comment>
<keyword evidence="5 8" id="KW-1015">Disulfide bond</keyword>
<feature type="coiled-coil region" evidence="10">
    <location>
        <begin position="135"/>
        <end position="169"/>
    </location>
</feature>
<dbReference type="GO" id="GO:0005509">
    <property type="term" value="F:calcium ion binding"/>
    <property type="evidence" value="ECO:0007669"/>
    <property type="project" value="InterPro"/>
</dbReference>
<evidence type="ECO:0000256" key="4">
    <source>
        <dbReference type="ARBA" id="ARBA00022801"/>
    </source>
</evidence>
<keyword evidence="10" id="KW-0175">Coiled coil</keyword>
<evidence type="ECO:0000313" key="13">
    <source>
        <dbReference type="EMBL" id="CAJ1408919.1"/>
    </source>
</evidence>
<dbReference type="PRINTS" id="PR00747">
    <property type="entry name" value="GLYHDRLASE47"/>
</dbReference>
<keyword evidence="12" id="KW-1133">Transmembrane helix</keyword>
<dbReference type="EMBL" id="CAUJNA010003738">
    <property type="protein sequence ID" value="CAJ1408919.1"/>
    <property type="molecule type" value="Genomic_DNA"/>
</dbReference>
<dbReference type="SUPFAM" id="SSF48225">
    <property type="entry name" value="Seven-hairpin glycosidases"/>
    <property type="match status" value="1"/>
</dbReference>
<evidence type="ECO:0000256" key="10">
    <source>
        <dbReference type="SAM" id="Coils"/>
    </source>
</evidence>
<accession>A0AA36NJ20</accession>
<feature type="active site" evidence="6">
    <location>
        <position position="539"/>
    </location>
</feature>
<dbReference type="Pfam" id="PF01532">
    <property type="entry name" value="Glyco_hydro_47"/>
    <property type="match status" value="1"/>
</dbReference>
<feature type="active site" description="Proton donor" evidence="6">
    <location>
        <position position="655"/>
    </location>
</feature>
<dbReference type="InterPro" id="IPR001382">
    <property type="entry name" value="Glyco_hydro_47"/>
</dbReference>
<feature type="active site" description="Proton donor" evidence="6">
    <location>
        <position position="420"/>
    </location>
</feature>
<dbReference type="EC" id="3.2.1.-" evidence="9"/>
<evidence type="ECO:0000256" key="9">
    <source>
        <dbReference type="RuleBase" id="RU361193"/>
    </source>
</evidence>
<evidence type="ECO:0000256" key="8">
    <source>
        <dbReference type="PIRSR" id="PIRSR601382-3"/>
    </source>
</evidence>
<keyword evidence="12" id="KW-0472">Membrane</keyword>
<gene>
    <name evidence="13" type="ORF">EVOR1521_LOCUS30138</name>
</gene>
<evidence type="ECO:0000256" key="5">
    <source>
        <dbReference type="ARBA" id="ARBA00023157"/>
    </source>
</evidence>
<evidence type="ECO:0000256" key="7">
    <source>
        <dbReference type="PIRSR" id="PIRSR601382-2"/>
    </source>
</evidence>
<comment type="caution">
    <text evidence="13">The sequence shown here is derived from an EMBL/GenBank/DDBJ whole genome shotgun (WGS) entry which is preliminary data.</text>
</comment>
<evidence type="ECO:0000313" key="14">
    <source>
        <dbReference type="Proteomes" id="UP001178507"/>
    </source>
</evidence>
<proteinExistence type="inferred from homology"/>
<evidence type="ECO:0000256" key="6">
    <source>
        <dbReference type="PIRSR" id="PIRSR601382-1"/>
    </source>
</evidence>
<organism evidence="13 14">
    <name type="scientific">Effrenium voratum</name>
    <dbReference type="NCBI Taxonomy" id="2562239"/>
    <lineage>
        <taxon>Eukaryota</taxon>
        <taxon>Sar</taxon>
        <taxon>Alveolata</taxon>
        <taxon>Dinophyceae</taxon>
        <taxon>Suessiales</taxon>
        <taxon>Symbiodiniaceae</taxon>
        <taxon>Effrenium</taxon>
    </lineage>
</organism>
<keyword evidence="9" id="KW-0326">Glycosidase</keyword>
<evidence type="ECO:0000256" key="3">
    <source>
        <dbReference type="ARBA" id="ARBA00007658"/>
    </source>
</evidence>
<comment type="similarity">
    <text evidence="3 9">Belongs to the glycosyl hydrolase 47 family.</text>
</comment>
<dbReference type="GO" id="GO:0005783">
    <property type="term" value="C:endoplasmic reticulum"/>
    <property type="evidence" value="ECO:0007669"/>
    <property type="project" value="TreeGrafter"/>
</dbReference>
<protein>
    <recommendedName>
        <fullName evidence="9">alpha-1,2-Mannosidase</fullName>
        <ecNumber evidence="9">3.2.1.-</ecNumber>
    </recommendedName>
</protein>
<feature type="disulfide bond" evidence="8">
    <location>
        <begin position="610"/>
        <end position="641"/>
    </location>
</feature>
<dbReference type="InterPro" id="IPR036026">
    <property type="entry name" value="Seven-hairpin_glycosidases"/>
</dbReference>
<feature type="transmembrane region" description="Helical" evidence="12">
    <location>
        <begin position="102"/>
        <end position="122"/>
    </location>
</feature>
<dbReference type="PANTHER" id="PTHR11742">
    <property type="entry name" value="MANNOSYL-OLIGOSACCHARIDE ALPHA-1,2-MANNOSIDASE-RELATED"/>
    <property type="match status" value="1"/>
</dbReference>
<evidence type="ECO:0000256" key="11">
    <source>
        <dbReference type="SAM" id="MobiDB-lite"/>
    </source>
</evidence>
<sequence>MDGSLTGIPNSYTTWADAFNLQHPGCDYTQVLFNETEDNVEESTWYSVTDSITTEPSIFLTDPGDYQHSSPVARGYRAARKLRQRGSAVEEASQTCAWRRPLFWITSAGAVFIWTALVIFNWRVLAEDRPKMSGEVSLQSKVLALERDLNRAKEDLAQKDQLLAAYRETKDLAKERARPQQPKPEANLRGFTSSSDSPSPVIQGPGFATCTFQEDADYSLMGGRGREEVVKEKSNKAECCQLCLARNQLSGGCTVAVLSSAADVPPSACWIKTVAPGGRSAGLKPFRKIGVVSCLPQGENVPTLPPAPDTGVLQDHEKGLLALQQLPASGGALARANAVKDSIRHAWSNYKQYAWGMDELLPVAGKGRNRGFNLAITMVDSLDTLWLAGLRDDFHEAKDWLASNFPQKIDAMGNAVSVFETTIRALGGLLSAYDLSKDKAFLTLAEKLGRRILRTVTARGVTPYTFGGGRGGSSCPSLAESGTLQLEMRYLSHATGDDVFALKTMKFYDTVKNFKSLEGLWPNCFEKERGKITLGADGDSFYEYLLKVWLQGGQQENEQFLKAMYDDAVRGVQKHMVRKGTDGLTYLGTVTWDSHTQAASYTPEMEHLMCFVPGWLALGSRKPGTGSREIMNLADALAYTCWQMYEQQPTGISPERVKGEAMDLSKTNTREYILRPEAAEGWWYMLELTEDAKYREWGWKAFLAFEKWLWVPHGYASLKDVRSTSKTYLDRMESFFIAETQKYLLLLQDVDHEMKLDRYVFNTEAHPLSILK</sequence>
<reference evidence="13" key="1">
    <citation type="submission" date="2023-08" db="EMBL/GenBank/DDBJ databases">
        <authorList>
            <person name="Chen Y."/>
            <person name="Shah S."/>
            <person name="Dougan E. K."/>
            <person name="Thang M."/>
            <person name="Chan C."/>
        </authorList>
    </citation>
    <scope>NUCLEOTIDE SEQUENCE</scope>
</reference>
<feature type="region of interest" description="Disordered" evidence="11">
    <location>
        <begin position="172"/>
        <end position="200"/>
    </location>
</feature>
<dbReference type="GO" id="GO:0005975">
    <property type="term" value="P:carbohydrate metabolic process"/>
    <property type="evidence" value="ECO:0007669"/>
    <property type="project" value="InterPro"/>
</dbReference>
<dbReference type="PANTHER" id="PTHR11742:SF6">
    <property type="entry name" value="MANNOSYL-OLIGOSACCHARIDE ALPHA-1,2-MANNOSIDASE IA-RELATED"/>
    <property type="match status" value="1"/>
</dbReference>
<feature type="compositionally biased region" description="Polar residues" evidence="11">
    <location>
        <begin position="190"/>
        <end position="200"/>
    </location>
</feature>
<evidence type="ECO:0000256" key="12">
    <source>
        <dbReference type="SAM" id="Phobius"/>
    </source>
</evidence>